<feature type="chain" id="PRO_5003430051" description="Secreted protein" evidence="1">
    <location>
        <begin position="26"/>
        <end position="84"/>
    </location>
</feature>
<reference evidence="2 3" key="1">
    <citation type="journal article" date="2012" name="Genome Res.">
        <title>Genomic basis of endosymbiont-conferred protection against an insect parasitoid.</title>
        <authorList>
            <person name="Hansen A.K."/>
            <person name="Vorburger C."/>
            <person name="Moran N.A."/>
        </authorList>
    </citation>
    <scope>NUCLEOTIDE SEQUENCE [LARGE SCALE GENOMIC DNA]</scope>
    <source>
        <strain evidence="3">R5.15</strain>
    </source>
</reference>
<dbReference type="Proteomes" id="UP000004116">
    <property type="component" value="Unassembled WGS sequence"/>
</dbReference>
<evidence type="ECO:0000313" key="3">
    <source>
        <dbReference type="Proteomes" id="UP000004116"/>
    </source>
</evidence>
<proteinExistence type="predicted"/>
<organism evidence="2 3">
    <name type="scientific">Candidatus Regiella insecticola 5.15</name>
    <dbReference type="NCBI Taxonomy" id="1005043"/>
    <lineage>
        <taxon>Bacteria</taxon>
        <taxon>Pseudomonadati</taxon>
        <taxon>Pseudomonadota</taxon>
        <taxon>Gammaproteobacteria</taxon>
        <taxon>Enterobacterales</taxon>
        <taxon>Enterobacteriaceae</taxon>
        <taxon>aphid secondary symbionts</taxon>
        <taxon>Candidatus Regiella</taxon>
    </lineage>
</organism>
<evidence type="ECO:0000313" key="2">
    <source>
        <dbReference type="EMBL" id="EGY27961.1"/>
    </source>
</evidence>
<keyword evidence="1" id="KW-0732">Signal</keyword>
<protein>
    <recommendedName>
        <fullName evidence="4">Secreted protein</fullName>
    </recommendedName>
</protein>
<keyword evidence="3" id="KW-1185">Reference proteome</keyword>
<evidence type="ECO:0000256" key="1">
    <source>
        <dbReference type="SAM" id="SignalP"/>
    </source>
</evidence>
<accession>G2H220</accession>
<dbReference type="EMBL" id="AGCA01000499">
    <property type="protein sequence ID" value="EGY27961.1"/>
    <property type="molecule type" value="Genomic_DNA"/>
</dbReference>
<comment type="caution">
    <text evidence="2">The sequence shown here is derived from an EMBL/GenBank/DDBJ whole genome shotgun (WGS) entry which is preliminary data.</text>
</comment>
<gene>
    <name evidence="2" type="ORF">Rin_00021170</name>
</gene>
<dbReference type="AlphaFoldDB" id="G2H220"/>
<evidence type="ECO:0008006" key="4">
    <source>
        <dbReference type="Google" id="ProtNLM"/>
    </source>
</evidence>
<dbReference type="RefSeq" id="WP_006707746.1">
    <property type="nucleotide sequence ID" value="NZ_AGCA01000499.1"/>
</dbReference>
<sequence>MKKIRAFLKLLAILLLFSLAPPTWASSIICPTTTWVITFFGPVEICDEQKSTTEPTTSLNSSDKNKPEKPSFSLFRLAFAHLLG</sequence>
<name>G2H220_9ENTR</name>
<feature type="signal peptide" evidence="1">
    <location>
        <begin position="1"/>
        <end position="25"/>
    </location>
</feature>